<dbReference type="AlphaFoldDB" id="A0A2I1MAH5"/>
<evidence type="ECO:0000256" key="3">
    <source>
        <dbReference type="ARBA" id="ARBA00023163"/>
    </source>
</evidence>
<dbReference type="InterPro" id="IPR009057">
    <property type="entry name" value="Homeodomain-like_sf"/>
</dbReference>
<reference evidence="5 6" key="1">
    <citation type="submission" date="2017-12" db="EMBL/GenBank/DDBJ databases">
        <title>Phylogenetic diversity of female urinary microbiome.</title>
        <authorList>
            <person name="Thomas-White K."/>
            <person name="Wolfe A.J."/>
        </authorList>
    </citation>
    <scope>NUCLEOTIDE SEQUENCE [LARGE SCALE GENOMIC DNA]</scope>
    <source>
        <strain evidence="5 6">UMB0119</strain>
    </source>
</reference>
<dbReference type="SUPFAM" id="SSF51215">
    <property type="entry name" value="Regulatory protein AraC"/>
    <property type="match status" value="1"/>
</dbReference>
<dbReference type="PROSITE" id="PS00041">
    <property type="entry name" value="HTH_ARAC_FAMILY_1"/>
    <property type="match status" value="1"/>
</dbReference>
<dbReference type="Pfam" id="PF02311">
    <property type="entry name" value="AraC_binding"/>
    <property type="match status" value="1"/>
</dbReference>
<dbReference type="SMART" id="SM00342">
    <property type="entry name" value="HTH_ARAC"/>
    <property type="match status" value="1"/>
</dbReference>
<name>A0A2I1MAH5_9FIRM</name>
<dbReference type="Proteomes" id="UP000234335">
    <property type="component" value="Unassembled WGS sequence"/>
</dbReference>
<evidence type="ECO:0000256" key="1">
    <source>
        <dbReference type="ARBA" id="ARBA00023015"/>
    </source>
</evidence>
<keyword evidence="3" id="KW-0804">Transcription</keyword>
<comment type="caution">
    <text evidence="5">The sequence shown here is derived from an EMBL/GenBank/DDBJ whole genome shotgun (WGS) entry which is preliminary data.</text>
</comment>
<evidence type="ECO:0000313" key="5">
    <source>
        <dbReference type="EMBL" id="PKZ17118.1"/>
    </source>
</evidence>
<dbReference type="InterPro" id="IPR014710">
    <property type="entry name" value="RmlC-like_jellyroll"/>
</dbReference>
<feature type="domain" description="HTH araC/xylS-type" evidence="4">
    <location>
        <begin position="183"/>
        <end position="281"/>
    </location>
</feature>
<protein>
    <submittedName>
        <fullName evidence="5">AraC family transcriptional regulator</fullName>
    </submittedName>
</protein>
<dbReference type="PRINTS" id="PR00032">
    <property type="entry name" value="HTHARAC"/>
</dbReference>
<dbReference type="InterPro" id="IPR018062">
    <property type="entry name" value="HTH_AraC-typ_CS"/>
</dbReference>
<evidence type="ECO:0000256" key="2">
    <source>
        <dbReference type="ARBA" id="ARBA00023125"/>
    </source>
</evidence>
<dbReference type="SUPFAM" id="SSF46689">
    <property type="entry name" value="Homeodomain-like"/>
    <property type="match status" value="2"/>
</dbReference>
<dbReference type="GO" id="GO:0003700">
    <property type="term" value="F:DNA-binding transcription factor activity"/>
    <property type="evidence" value="ECO:0007669"/>
    <property type="project" value="InterPro"/>
</dbReference>
<accession>A0A2I1MAH5</accession>
<dbReference type="PANTHER" id="PTHR43280">
    <property type="entry name" value="ARAC-FAMILY TRANSCRIPTIONAL REGULATOR"/>
    <property type="match status" value="1"/>
</dbReference>
<keyword evidence="1" id="KW-0805">Transcription regulation</keyword>
<keyword evidence="2" id="KW-0238">DNA-binding</keyword>
<dbReference type="EMBL" id="PKGS01000002">
    <property type="protein sequence ID" value="PKZ17118.1"/>
    <property type="molecule type" value="Genomic_DNA"/>
</dbReference>
<dbReference type="PROSITE" id="PS01124">
    <property type="entry name" value="HTH_ARAC_FAMILY_2"/>
    <property type="match status" value="1"/>
</dbReference>
<organism evidence="5 6">
    <name type="scientific">Anaerococcus octavius</name>
    <dbReference type="NCBI Taxonomy" id="54007"/>
    <lineage>
        <taxon>Bacteria</taxon>
        <taxon>Bacillati</taxon>
        <taxon>Bacillota</taxon>
        <taxon>Tissierellia</taxon>
        <taxon>Tissierellales</taxon>
        <taxon>Peptoniphilaceae</taxon>
        <taxon>Anaerococcus</taxon>
    </lineage>
</organism>
<proteinExistence type="predicted"/>
<dbReference type="RefSeq" id="WP_101540189.1">
    <property type="nucleotide sequence ID" value="NZ_PKGS01000002.1"/>
</dbReference>
<dbReference type="CDD" id="cd02208">
    <property type="entry name" value="cupin_RmlC-like"/>
    <property type="match status" value="1"/>
</dbReference>
<gene>
    <name evidence="5" type="ORF">CYJ34_04870</name>
</gene>
<keyword evidence="6" id="KW-1185">Reference proteome</keyword>
<dbReference type="Gene3D" id="2.60.120.10">
    <property type="entry name" value="Jelly Rolls"/>
    <property type="match status" value="1"/>
</dbReference>
<dbReference type="GO" id="GO:0043565">
    <property type="term" value="F:sequence-specific DNA binding"/>
    <property type="evidence" value="ECO:0007669"/>
    <property type="project" value="InterPro"/>
</dbReference>
<evidence type="ECO:0000259" key="4">
    <source>
        <dbReference type="PROSITE" id="PS01124"/>
    </source>
</evidence>
<dbReference type="InterPro" id="IPR020449">
    <property type="entry name" value="Tscrpt_reg_AraC-type_HTH"/>
</dbReference>
<dbReference type="PANTHER" id="PTHR43280:SF28">
    <property type="entry name" value="HTH-TYPE TRANSCRIPTIONAL ACTIVATOR RHAS"/>
    <property type="match status" value="1"/>
</dbReference>
<dbReference type="InterPro" id="IPR037923">
    <property type="entry name" value="HTH-like"/>
</dbReference>
<sequence>MRENTYFRDIEQENDISNVDIKILDAQKNNYNRNYSSRIQFHPFTYFYYVKKGFGKLSVENETINVHQNDIIVINSNIGHTIYVDGSCGVCEIIGFGVESLSISKINKKSGKIETINFFNANVEEDDIDAHYFDEIYDEFNSDEIFSKAMANSKAAIFIVEFLRKFKSSITVKHDRKVNRQIDYIKNYIDNNYAEDIKLEQLSAMAYMNKFHLISEFKQSYRVTPIEYLILKRIEISKNLLISTNHSMEEISSIVGFNSQSYFNQVFKKKVGQTPSQFRKKHRL</sequence>
<dbReference type="Gene3D" id="1.10.10.60">
    <property type="entry name" value="Homeodomain-like"/>
    <property type="match status" value="2"/>
</dbReference>
<dbReference type="Pfam" id="PF12833">
    <property type="entry name" value="HTH_18"/>
    <property type="match status" value="1"/>
</dbReference>
<dbReference type="InterPro" id="IPR003313">
    <property type="entry name" value="AraC-bd"/>
</dbReference>
<dbReference type="InterPro" id="IPR018060">
    <property type="entry name" value="HTH_AraC"/>
</dbReference>
<evidence type="ECO:0000313" key="6">
    <source>
        <dbReference type="Proteomes" id="UP000234335"/>
    </source>
</evidence>